<dbReference type="GeneID" id="63818555"/>
<keyword evidence="2" id="KW-1185">Reference proteome</keyword>
<dbReference type="InParanoid" id="A0A165E0U6"/>
<proteinExistence type="predicted"/>
<dbReference type="Proteomes" id="UP000076871">
    <property type="component" value="Unassembled WGS sequence"/>
</dbReference>
<name>A0A165E0U6_9APHY</name>
<reference evidence="1 2" key="1">
    <citation type="journal article" date="2016" name="Mol. Biol. Evol.">
        <title>Comparative Genomics of Early-Diverging Mushroom-Forming Fungi Provides Insights into the Origins of Lignocellulose Decay Capabilities.</title>
        <authorList>
            <person name="Nagy L.G."/>
            <person name="Riley R."/>
            <person name="Tritt A."/>
            <person name="Adam C."/>
            <person name="Daum C."/>
            <person name="Floudas D."/>
            <person name="Sun H."/>
            <person name="Yadav J.S."/>
            <person name="Pangilinan J."/>
            <person name="Larsson K.H."/>
            <person name="Matsuura K."/>
            <person name="Barry K."/>
            <person name="Labutti K."/>
            <person name="Kuo R."/>
            <person name="Ohm R.A."/>
            <person name="Bhattacharya S.S."/>
            <person name="Shirouzu T."/>
            <person name="Yoshinaga Y."/>
            <person name="Martin F.M."/>
            <person name="Grigoriev I.V."/>
            <person name="Hibbett D.S."/>
        </authorList>
    </citation>
    <scope>NUCLEOTIDE SEQUENCE [LARGE SCALE GENOMIC DNA]</scope>
    <source>
        <strain evidence="1 2">93-53</strain>
    </source>
</reference>
<evidence type="ECO:0000313" key="2">
    <source>
        <dbReference type="Proteomes" id="UP000076871"/>
    </source>
</evidence>
<evidence type="ECO:0000313" key="1">
    <source>
        <dbReference type="EMBL" id="KZT06028.1"/>
    </source>
</evidence>
<protein>
    <submittedName>
        <fullName evidence="1">Uncharacterized protein</fullName>
    </submittedName>
</protein>
<dbReference type="EMBL" id="KV427626">
    <property type="protein sequence ID" value="KZT06028.1"/>
    <property type="molecule type" value="Genomic_DNA"/>
</dbReference>
<gene>
    <name evidence="1" type="ORF">LAESUDRAFT_194264</name>
</gene>
<dbReference type="AlphaFoldDB" id="A0A165E0U6"/>
<accession>A0A165E0U6</accession>
<organism evidence="1 2">
    <name type="scientific">Laetiporus sulphureus 93-53</name>
    <dbReference type="NCBI Taxonomy" id="1314785"/>
    <lineage>
        <taxon>Eukaryota</taxon>
        <taxon>Fungi</taxon>
        <taxon>Dikarya</taxon>
        <taxon>Basidiomycota</taxon>
        <taxon>Agaricomycotina</taxon>
        <taxon>Agaricomycetes</taxon>
        <taxon>Polyporales</taxon>
        <taxon>Laetiporus</taxon>
    </lineage>
</organism>
<sequence>MSNRGTVPAGEIQFIGVISSSLISPAQGIPHFLRSHRLGAELKCSPRATNFDDTWIETREEEDKSARLKGVGND</sequence>
<dbReference type="RefSeq" id="XP_040763768.1">
    <property type="nucleotide sequence ID" value="XM_040901523.1"/>
</dbReference>